<evidence type="ECO:0000313" key="6">
    <source>
        <dbReference type="Proteomes" id="UP001347796"/>
    </source>
</evidence>
<dbReference type="PROSITE" id="PS51681">
    <property type="entry name" value="SAM_MT_NNMT_PNMT_TEMT"/>
    <property type="match status" value="1"/>
</dbReference>
<dbReference type="GO" id="GO:0008170">
    <property type="term" value="F:N-methyltransferase activity"/>
    <property type="evidence" value="ECO:0007669"/>
    <property type="project" value="TreeGrafter"/>
</dbReference>
<keyword evidence="2" id="KW-0489">Methyltransferase</keyword>
<dbReference type="AlphaFoldDB" id="A0AAN8KCX4"/>
<keyword evidence="4" id="KW-0949">S-adenosyl-L-methionine</keyword>
<dbReference type="SUPFAM" id="SSF53335">
    <property type="entry name" value="S-adenosyl-L-methionine-dependent methyltransferases"/>
    <property type="match status" value="1"/>
</dbReference>
<evidence type="ECO:0000256" key="4">
    <source>
        <dbReference type="ARBA" id="ARBA00022691"/>
    </source>
</evidence>
<dbReference type="Proteomes" id="UP001347796">
    <property type="component" value="Unassembled WGS sequence"/>
</dbReference>
<name>A0AAN8KCX4_PATCE</name>
<proteinExistence type="inferred from homology"/>
<keyword evidence="6" id="KW-1185">Reference proteome</keyword>
<dbReference type="PANTHER" id="PTHR10867">
    <property type="entry name" value="NNMT/PNMT/TEMT FAMILY MEMBER"/>
    <property type="match status" value="1"/>
</dbReference>
<evidence type="ECO:0000256" key="1">
    <source>
        <dbReference type="ARBA" id="ARBA00007996"/>
    </source>
</evidence>
<evidence type="ECO:0000256" key="2">
    <source>
        <dbReference type="ARBA" id="ARBA00022603"/>
    </source>
</evidence>
<dbReference type="PANTHER" id="PTHR10867:SF17">
    <property type="entry name" value="NICOTINAMIDE N-METHYLTRANSFERASE"/>
    <property type="match status" value="1"/>
</dbReference>
<dbReference type="InterPro" id="IPR000940">
    <property type="entry name" value="NNMT_TEMT_trans"/>
</dbReference>
<evidence type="ECO:0000313" key="5">
    <source>
        <dbReference type="EMBL" id="KAK6192643.1"/>
    </source>
</evidence>
<gene>
    <name evidence="5" type="ORF">SNE40_004080</name>
</gene>
<comment type="similarity">
    <text evidence="1">Belongs to the class I-like SAM-binding methyltransferase superfamily. NNMT/PNMT/TEMT family.</text>
</comment>
<reference evidence="5 6" key="1">
    <citation type="submission" date="2024-01" db="EMBL/GenBank/DDBJ databases">
        <title>The genome of the rayed Mediterranean limpet Patella caerulea (Linnaeus, 1758).</title>
        <authorList>
            <person name="Anh-Thu Weber A."/>
            <person name="Halstead-Nussloch G."/>
        </authorList>
    </citation>
    <scope>NUCLEOTIDE SEQUENCE [LARGE SCALE GENOMIC DNA]</scope>
    <source>
        <strain evidence="5">AATW-2023a</strain>
        <tissue evidence="5">Whole specimen</tissue>
    </source>
</reference>
<keyword evidence="3" id="KW-0808">Transferase</keyword>
<dbReference type="GO" id="GO:0032259">
    <property type="term" value="P:methylation"/>
    <property type="evidence" value="ECO:0007669"/>
    <property type="project" value="UniProtKB-KW"/>
</dbReference>
<dbReference type="Pfam" id="PF01234">
    <property type="entry name" value="NNMT_PNMT_TEMT"/>
    <property type="match status" value="1"/>
</dbReference>
<protein>
    <submittedName>
        <fullName evidence="5">Uncharacterized protein</fullName>
    </submittedName>
</protein>
<dbReference type="EMBL" id="JAZGQO010000002">
    <property type="protein sequence ID" value="KAK6192643.1"/>
    <property type="molecule type" value="Genomic_DNA"/>
</dbReference>
<dbReference type="Gene3D" id="3.40.50.150">
    <property type="entry name" value="Vaccinia Virus protein VP39"/>
    <property type="match status" value="1"/>
</dbReference>
<sequence length="260" mass="28943">MAGSGLLRYEYYHTHFDPDAYIKTYYSVLDDSVIGGAIPFILERQQDIFKAGDVKGKRLLDIGTGPIPHSVIPAVPFVEDIYLTEFSASNRKYMHDAVFGSGKQDYANIFKFVTDLSDKSQPWTKLSEEFKGKVRGIFPCDVLKDDIFAGSHFPLFDVITTSFCLDSASPDVDTYGKVVKKISKHIKLGGHLVNAGAVDGSFYFVGEEKFYALNISADEVKAFWKGAGFSIQSWDEIKGSPECKDTDFSSAFVMHCIKES</sequence>
<comment type="caution">
    <text evidence="5">The sequence shown here is derived from an EMBL/GenBank/DDBJ whole genome shotgun (WGS) entry which is preliminary data.</text>
</comment>
<dbReference type="GO" id="GO:0005829">
    <property type="term" value="C:cytosol"/>
    <property type="evidence" value="ECO:0007669"/>
    <property type="project" value="TreeGrafter"/>
</dbReference>
<dbReference type="InterPro" id="IPR029063">
    <property type="entry name" value="SAM-dependent_MTases_sf"/>
</dbReference>
<accession>A0AAN8KCX4</accession>
<evidence type="ECO:0000256" key="3">
    <source>
        <dbReference type="ARBA" id="ARBA00022679"/>
    </source>
</evidence>
<organism evidence="5 6">
    <name type="scientific">Patella caerulea</name>
    <name type="common">Rayed Mediterranean limpet</name>
    <dbReference type="NCBI Taxonomy" id="87958"/>
    <lineage>
        <taxon>Eukaryota</taxon>
        <taxon>Metazoa</taxon>
        <taxon>Spiralia</taxon>
        <taxon>Lophotrochozoa</taxon>
        <taxon>Mollusca</taxon>
        <taxon>Gastropoda</taxon>
        <taxon>Patellogastropoda</taxon>
        <taxon>Patelloidea</taxon>
        <taxon>Patellidae</taxon>
        <taxon>Patella</taxon>
    </lineage>
</organism>